<dbReference type="EMBL" id="GISG01139064">
    <property type="protein sequence ID" value="MBA4644605.1"/>
    <property type="molecule type" value="Transcribed_RNA"/>
</dbReference>
<reference evidence="1" key="1">
    <citation type="journal article" date="2013" name="J. Plant Res.">
        <title>Effect of fungi and light on seed germination of three Opuntia species from semiarid lands of central Mexico.</title>
        <authorList>
            <person name="Delgado-Sanchez P."/>
            <person name="Jimenez-Bremont J.F."/>
            <person name="Guerrero-Gonzalez Mde L."/>
            <person name="Flores J."/>
        </authorList>
    </citation>
    <scope>NUCLEOTIDE SEQUENCE</scope>
    <source>
        <tissue evidence="1">Cladode</tissue>
    </source>
</reference>
<dbReference type="AlphaFoldDB" id="A0A7C9DP23"/>
<accession>A0A7C9DP23</accession>
<name>A0A7C9DP23_OPUST</name>
<sequence>MLIVCWKWGMHVIFQVCWEVSIVCIGSGKIVQQLGKQCLLKDFIKSQQSFFKLSLRMTFGYGMHSLAIQEVLMTSKSLIIHLPSMSCMMIKLQNVSMLSTVVSILSDTFYQMVYVRNGLLS</sequence>
<proteinExistence type="predicted"/>
<evidence type="ECO:0000313" key="1">
    <source>
        <dbReference type="EMBL" id="MBA4644605.1"/>
    </source>
</evidence>
<reference evidence="1" key="2">
    <citation type="submission" date="2020-07" db="EMBL/GenBank/DDBJ databases">
        <authorList>
            <person name="Vera ALvarez R."/>
            <person name="Arias-Moreno D.M."/>
            <person name="Jimenez-Jacinto V."/>
            <person name="Jimenez-Bremont J.F."/>
            <person name="Swaminathan K."/>
            <person name="Moose S.P."/>
            <person name="Guerrero-Gonzalez M.L."/>
            <person name="Marino-Ramirez L."/>
            <person name="Landsman D."/>
            <person name="Rodriguez-Kessler M."/>
            <person name="Delgado-Sanchez P."/>
        </authorList>
    </citation>
    <scope>NUCLEOTIDE SEQUENCE</scope>
    <source>
        <tissue evidence="1">Cladode</tissue>
    </source>
</reference>
<organism evidence="1">
    <name type="scientific">Opuntia streptacantha</name>
    <name type="common">Prickly pear cactus</name>
    <name type="synonym">Opuntia cardona</name>
    <dbReference type="NCBI Taxonomy" id="393608"/>
    <lineage>
        <taxon>Eukaryota</taxon>
        <taxon>Viridiplantae</taxon>
        <taxon>Streptophyta</taxon>
        <taxon>Embryophyta</taxon>
        <taxon>Tracheophyta</taxon>
        <taxon>Spermatophyta</taxon>
        <taxon>Magnoliopsida</taxon>
        <taxon>eudicotyledons</taxon>
        <taxon>Gunneridae</taxon>
        <taxon>Pentapetalae</taxon>
        <taxon>Caryophyllales</taxon>
        <taxon>Cactineae</taxon>
        <taxon>Cactaceae</taxon>
        <taxon>Opuntioideae</taxon>
        <taxon>Opuntia</taxon>
    </lineage>
</organism>
<protein>
    <submittedName>
        <fullName evidence="1">Uncharacterized protein</fullName>
    </submittedName>
</protein>